<evidence type="ECO:0000259" key="18">
    <source>
        <dbReference type="PROSITE" id="PS51462"/>
    </source>
</evidence>
<dbReference type="GO" id="GO:0008413">
    <property type="term" value="F:8-oxo-7,8-dihydroguanosine triphosphate pyrophosphatase activity"/>
    <property type="evidence" value="ECO:0007669"/>
    <property type="project" value="TreeGrafter"/>
</dbReference>
<evidence type="ECO:0000256" key="3">
    <source>
        <dbReference type="ARBA" id="ARBA00022457"/>
    </source>
</evidence>
<dbReference type="InterPro" id="IPR020084">
    <property type="entry name" value="NUDIX_hydrolase_CS"/>
</dbReference>
<evidence type="ECO:0000256" key="12">
    <source>
        <dbReference type="ARBA" id="ARBA00038905"/>
    </source>
</evidence>
<evidence type="ECO:0000256" key="8">
    <source>
        <dbReference type="ARBA" id="ARBA00022842"/>
    </source>
</evidence>
<dbReference type="GO" id="GO:0044716">
    <property type="term" value="F:8-oxo-GDP phosphatase activity"/>
    <property type="evidence" value="ECO:0007669"/>
    <property type="project" value="TreeGrafter"/>
</dbReference>
<comment type="caution">
    <text evidence="19">The sequence shown here is derived from an EMBL/GenBank/DDBJ whole genome shotgun (WGS) entry which is preliminary data.</text>
</comment>
<reference evidence="19" key="1">
    <citation type="journal article" date="2020" name="mSystems">
        <title>Genome- and Community-Level Interaction Insights into Carbon Utilization and Element Cycling Functions of Hydrothermarchaeota in Hydrothermal Sediment.</title>
        <authorList>
            <person name="Zhou Z."/>
            <person name="Liu Y."/>
            <person name="Xu W."/>
            <person name="Pan J."/>
            <person name="Luo Z.H."/>
            <person name="Li M."/>
        </authorList>
    </citation>
    <scope>NUCLEOTIDE SEQUENCE [LARGE SCALE GENOMIC DNA]</scope>
    <source>
        <strain evidence="19">SpSt-902</strain>
    </source>
</reference>
<sequence length="134" mass="14859">MGDQRESIRVACAVIVEGGRILAARRGNGRHAGKWEFPGGKIEPGETPEEALVRELGEELGIKAEIGLPLSVVRYRYREGEEVILHPYLVRLSGGRPASLVHDLLRWVEPSNIDKLDWLAGDFPILEEVARVLA</sequence>
<evidence type="ECO:0000256" key="11">
    <source>
        <dbReference type="ARBA" id="ARBA00036904"/>
    </source>
</evidence>
<evidence type="ECO:0000256" key="5">
    <source>
        <dbReference type="ARBA" id="ARBA00022723"/>
    </source>
</evidence>
<accession>A0A7C3QW12</accession>
<proteinExistence type="inferred from homology"/>
<evidence type="ECO:0000256" key="9">
    <source>
        <dbReference type="ARBA" id="ARBA00023204"/>
    </source>
</evidence>
<keyword evidence="4" id="KW-0235">DNA replication</keyword>
<evidence type="ECO:0000256" key="15">
    <source>
        <dbReference type="ARBA" id="ARBA00041979"/>
    </source>
</evidence>
<keyword evidence="7 17" id="KW-0378">Hydrolase</keyword>
<dbReference type="GO" id="GO:0046872">
    <property type="term" value="F:metal ion binding"/>
    <property type="evidence" value="ECO:0007669"/>
    <property type="project" value="UniProtKB-KW"/>
</dbReference>
<dbReference type="InterPro" id="IPR015797">
    <property type="entry name" value="NUDIX_hydrolase-like_dom_sf"/>
</dbReference>
<keyword evidence="6" id="KW-0227">DNA damage</keyword>
<keyword evidence="9" id="KW-0234">DNA repair</keyword>
<dbReference type="Gene3D" id="3.90.79.10">
    <property type="entry name" value="Nucleoside Triphosphate Pyrophosphohydrolase"/>
    <property type="match status" value="1"/>
</dbReference>
<dbReference type="GO" id="GO:0006281">
    <property type="term" value="P:DNA repair"/>
    <property type="evidence" value="ECO:0007669"/>
    <property type="project" value="UniProtKB-KW"/>
</dbReference>
<dbReference type="Pfam" id="PF00293">
    <property type="entry name" value="NUDIX"/>
    <property type="match status" value="1"/>
</dbReference>
<keyword evidence="8" id="KW-0460">Magnesium</keyword>
<dbReference type="PRINTS" id="PR00502">
    <property type="entry name" value="NUDIXFAMILY"/>
</dbReference>
<evidence type="ECO:0000256" key="1">
    <source>
        <dbReference type="ARBA" id="ARBA00001946"/>
    </source>
</evidence>
<dbReference type="PROSITE" id="PS00893">
    <property type="entry name" value="NUDIX_BOX"/>
    <property type="match status" value="1"/>
</dbReference>
<dbReference type="GO" id="GO:0044715">
    <property type="term" value="F:8-oxo-dGDP phosphatase activity"/>
    <property type="evidence" value="ECO:0007669"/>
    <property type="project" value="TreeGrafter"/>
</dbReference>
<feature type="domain" description="Nudix hydrolase" evidence="18">
    <location>
        <begin position="6"/>
        <end position="131"/>
    </location>
</feature>
<gene>
    <name evidence="19" type="ORF">ENX03_08790</name>
</gene>
<evidence type="ECO:0000256" key="13">
    <source>
        <dbReference type="ARBA" id="ARBA00040794"/>
    </source>
</evidence>
<dbReference type="PANTHER" id="PTHR47707">
    <property type="entry name" value="8-OXO-DGTP DIPHOSPHATASE"/>
    <property type="match status" value="1"/>
</dbReference>
<dbReference type="PROSITE" id="PS51462">
    <property type="entry name" value="NUDIX"/>
    <property type="match status" value="1"/>
</dbReference>
<evidence type="ECO:0000256" key="4">
    <source>
        <dbReference type="ARBA" id="ARBA00022705"/>
    </source>
</evidence>
<protein>
    <recommendedName>
        <fullName evidence="13">8-oxo-dGTP diphosphatase</fullName>
        <ecNumber evidence="12">3.6.1.55</ecNumber>
    </recommendedName>
    <alternativeName>
        <fullName evidence="16">7,8-dihydro-8-oxoguanine-triphosphatase</fullName>
    </alternativeName>
    <alternativeName>
        <fullName evidence="15">Mutator protein MutT</fullName>
    </alternativeName>
    <alternativeName>
        <fullName evidence="14">dGTP pyrophosphohydrolase</fullName>
    </alternativeName>
</protein>
<evidence type="ECO:0000256" key="6">
    <source>
        <dbReference type="ARBA" id="ARBA00022763"/>
    </source>
</evidence>
<comment type="cofactor">
    <cofactor evidence="1">
        <name>Mg(2+)</name>
        <dbReference type="ChEBI" id="CHEBI:18420"/>
    </cofactor>
</comment>
<dbReference type="EC" id="3.6.1.55" evidence="12"/>
<dbReference type="GO" id="GO:0035539">
    <property type="term" value="F:8-oxo-7,8-dihydrodeoxyguanosine triphosphate pyrophosphatase activity"/>
    <property type="evidence" value="ECO:0007669"/>
    <property type="project" value="UniProtKB-EC"/>
</dbReference>
<dbReference type="GO" id="GO:0006260">
    <property type="term" value="P:DNA replication"/>
    <property type="evidence" value="ECO:0007669"/>
    <property type="project" value="UniProtKB-KW"/>
</dbReference>
<name>A0A7C3QW12_9BACT</name>
<dbReference type="InterPro" id="IPR020476">
    <property type="entry name" value="Nudix_hydrolase"/>
</dbReference>
<evidence type="ECO:0000313" key="19">
    <source>
        <dbReference type="EMBL" id="HFT94009.1"/>
    </source>
</evidence>
<keyword evidence="5" id="KW-0479">Metal-binding</keyword>
<dbReference type="InterPro" id="IPR047127">
    <property type="entry name" value="MutT-like"/>
</dbReference>
<dbReference type="PANTHER" id="PTHR47707:SF1">
    <property type="entry name" value="NUDIX HYDROLASE FAMILY PROTEIN"/>
    <property type="match status" value="1"/>
</dbReference>
<dbReference type="AlphaFoldDB" id="A0A7C3QW12"/>
<dbReference type="InterPro" id="IPR000086">
    <property type="entry name" value="NUDIX_hydrolase_dom"/>
</dbReference>
<dbReference type="CDD" id="cd03425">
    <property type="entry name" value="NUDIX_MutT_NudA_like"/>
    <property type="match status" value="1"/>
</dbReference>
<evidence type="ECO:0000256" key="17">
    <source>
        <dbReference type="RuleBase" id="RU003476"/>
    </source>
</evidence>
<organism evidence="19">
    <name type="scientific">Leptospirillum ferriphilum</name>
    <dbReference type="NCBI Taxonomy" id="178606"/>
    <lineage>
        <taxon>Bacteria</taxon>
        <taxon>Pseudomonadati</taxon>
        <taxon>Nitrospirota</taxon>
        <taxon>Nitrospiria</taxon>
        <taxon>Nitrospirales</taxon>
        <taxon>Nitrospiraceae</taxon>
        <taxon>Leptospirillum</taxon>
    </lineage>
</organism>
<dbReference type="SUPFAM" id="SSF55811">
    <property type="entry name" value="Nudix"/>
    <property type="match status" value="1"/>
</dbReference>
<comment type="similarity">
    <text evidence="2 17">Belongs to the Nudix hydrolase family.</text>
</comment>
<comment type="catalytic activity">
    <reaction evidence="11">
        <text>8-oxo-GTP + H2O = 8-oxo-GMP + diphosphate + H(+)</text>
        <dbReference type="Rhea" id="RHEA:67616"/>
        <dbReference type="ChEBI" id="CHEBI:15377"/>
        <dbReference type="ChEBI" id="CHEBI:15378"/>
        <dbReference type="ChEBI" id="CHEBI:33019"/>
        <dbReference type="ChEBI" id="CHEBI:143553"/>
        <dbReference type="ChEBI" id="CHEBI:145694"/>
    </reaction>
</comment>
<evidence type="ECO:0000256" key="10">
    <source>
        <dbReference type="ARBA" id="ARBA00035861"/>
    </source>
</evidence>
<evidence type="ECO:0000256" key="16">
    <source>
        <dbReference type="ARBA" id="ARBA00042798"/>
    </source>
</evidence>
<comment type="catalytic activity">
    <reaction evidence="10">
        <text>8-oxo-dGTP + H2O = 8-oxo-dGMP + diphosphate + H(+)</text>
        <dbReference type="Rhea" id="RHEA:31575"/>
        <dbReference type="ChEBI" id="CHEBI:15377"/>
        <dbReference type="ChEBI" id="CHEBI:15378"/>
        <dbReference type="ChEBI" id="CHEBI:33019"/>
        <dbReference type="ChEBI" id="CHEBI:63224"/>
        <dbReference type="ChEBI" id="CHEBI:77896"/>
        <dbReference type="EC" id="3.6.1.55"/>
    </reaction>
</comment>
<evidence type="ECO:0000256" key="7">
    <source>
        <dbReference type="ARBA" id="ARBA00022801"/>
    </source>
</evidence>
<dbReference type="EMBL" id="DTMM01000183">
    <property type="protein sequence ID" value="HFT94009.1"/>
    <property type="molecule type" value="Genomic_DNA"/>
</dbReference>
<evidence type="ECO:0000256" key="2">
    <source>
        <dbReference type="ARBA" id="ARBA00005582"/>
    </source>
</evidence>
<keyword evidence="3" id="KW-0515">Mutator protein</keyword>
<evidence type="ECO:0000256" key="14">
    <source>
        <dbReference type="ARBA" id="ARBA00041592"/>
    </source>
</evidence>